<evidence type="ECO:0000256" key="2">
    <source>
        <dbReference type="ARBA" id="ARBA00022723"/>
    </source>
</evidence>
<dbReference type="PROSITE" id="PS51085">
    <property type="entry name" value="2FE2S_FER_2"/>
    <property type="match status" value="1"/>
</dbReference>
<dbReference type="Pfam" id="PF01799">
    <property type="entry name" value="Fer2_2"/>
    <property type="match status" value="1"/>
</dbReference>
<keyword evidence="2" id="KW-0479">Metal-binding</keyword>
<dbReference type="SUPFAM" id="SSF54292">
    <property type="entry name" value="2Fe-2S ferredoxin-like"/>
    <property type="match status" value="1"/>
</dbReference>
<keyword evidence="3" id="KW-0560">Oxidoreductase</keyword>
<evidence type="ECO:0000256" key="4">
    <source>
        <dbReference type="ARBA" id="ARBA00023004"/>
    </source>
</evidence>
<dbReference type="EMBL" id="JAEVLS010000006">
    <property type="protein sequence ID" value="MBM0107915.1"/>
    <property type="molecule type" value="Genomic_DNA"/>
</dbReference>
<dbReference type="Proteomes" id="UP000661077">
    <property type="component" value="Unassembled WGS sequence"/>
</dbReference>
<dbReference type="InterPro" id="IPR036010">
    <property type="entry name" value="2Fe-2S_ferredoxin-like_sf"/>
</dbReference>
<evidence type="ECO:0000256" key="5">
    <source>
        <dbReference type="ARBA" id="ARBA00023014"/>
    </source>
</evidence>
<dbReference type="Gene3D" id="3.10.20.30">
    <property type="match status" value="1"/>
</dbReference>
<feature type="region of interest" description="Disordered" evidence="6">
    <location>
        <begin position="1"/>
        <end position="23"/>
    </location>
</feature>
<organism evidence="8 9">
    <name type="scientific">Steroidobacter gossypii</name>
    <dbReference type="NCBI Taxonomy" id="2805490"/>
    <lineage>
        <taxon>Bacteria</taxon>
        <taxon>Pseudomonadati</taxon>
        <taxon>Pseudomonadota</taxon>
        <taxon>Gammaproteobacteria</taxon>
        <taxon>Steroidobacterales</taxon>
        <taxon>Steroidobacteraceae</taxon>
        <taxon>Steroidobacter</taxon>
    </lineage>
</organism>
<keyword evidence="5" id="KW-0411">Iron-sulfur</keyword>
<dbReference type="PANTHER" id="PTHR44379">
    <property type="entry name" value="OXIDOREDUCTASE WITH IRON-SULFUR SUBUNIT"/>
    <property type="match status" value="1"/>
</dbReference>
<dbReference type="InterPro" id="IPR036884">
    <property type="entry name" value="2Fe-2S-bd_dom_sf"/>
</dbReference>
<name>A0ABS1X3X0_9GAMM</name>
<dbReference type="InterPro" id="IPR001041">
    <property type="entry name" value="2Fe-2S_ferredoxin-type"/>
</dbReference>
<gene>
    <name evidence="8" type="ORF">JM946_24540</name>
</gene>
<dbReference type="InterPro" id="IPR051452">
    <property type="entry name" value="Diverse_Oxidoreductases"/>
</dbReference>
<keyword evidence="9" id="KW-1185">Reference proteome</keyword>
<feature type="domain" description="2Fe-2S ferredoxin-type" evidence="7">
    <location>
        <begin position="25"/>
        <end position="101"/>
    </location>
</feature>
<protein>
    <submittedName>
        <fullName evidence="8">(2Fe-2S)-binding protein</fullName>
    </submittedName>
</protein>
<dbReference type="Pfam" id="PF00111">
    <property type="entry name" value="Fer2"/>
    <property type="match status" value="1"/>
</dbReference>
<keyword evidence="1" id="KW-0001">2Fe-2S</keyword>
<reference evidence="8 9" key="1">
    <citation type="journal article" date="2021" name="Int. J. Syst. Evol. Microbiol.">
        <title>Steroidobacter gossypii sp. nov., isolated from soil of cotton cropping field.</title>
        <authorList>
            <person name="Huang R."/>
            <person name="Yang S."/>
            <person name="Zhen C."/>
            <person name="Liu W."/>
        </authorList>
    </citation>
    <scope>NUCLEOTIDE SEQUENCE [LARGE SCALE GENOMIC DNA]</scope>
    <source>
        <strain evidence="8 9">S1-65</strain>
    </source>
</reference>
<proteinExistence type="predicted"/>
<evidence type="ECO:0000259" key="7">
    <source>
        <dbReference type="PROSITE" id="PS51085"/>
    </source>
</evidence>
<evidence type="ECO:0000313" key="9">
    <source>
        <dbReference type="Proteomes" id="UP000661077"/>
    </source>
</evidence>
<evidence type="ECO:0000313" key="8">
    <source>
        <dbReference type="EMBL" id="MBM0107915.1"/>
    </source>
</evidence>
<dbReference type="RefSeq" id="WP_203170027.1">
    <property type="nucleotide sequence ID" value="NZ_JAEVLS010000006.1"/>
</dbReference>
<dbReference type="InterPro" id="IPR006058">
    <property type="entry name" value="2Fe2S_fd_BS"/>
</dbReference>
<evidence type="ECO:0000256" key="6">
    <source>
        <dbReference type="SAM" id="MobiDB-lite"/>
    </source>
</evidence>
<sequence>MSVAPHRPPDRGNAATSHSFGPEPRPLSLLINGEVRTALADPATTLVEFLRDALGMTGTKIGCDRGACSACTVWIDGEVAASCMTLALDARDHSITTIEGLARGDQLHPVQRAFIEHDALQCGFCTPGMVMSCAHLVNNNPECTLDDIQAAISGHLCRCGTYPNIFKATLAAAAEMRAAGSEESK</sequence>
<keyword evidence="4" id="KW-0408">Iron</keyword>
<evidence type="ECO:0000256" key="1">
    <source>
        <dbReference type="ARBA" id="ARBA00022714"/>
    </source>
</evidence>
<comment type="caution">
    <text evidence="8">The sequence shown here is derived from an EMBL/GenBank/DDBJ whole genome shotgun (WGS) entry which is preliminary data.</text>
</comment>
<accession>A0ABS1X3X0</accession>
<dbReference type="PANTHER" id="PTHR44379:SF2">
    <property type="entry name" value="BLR6218 PROTEIN"/>
    <property type="match status" value="1"/>
</dbReference>
<evidence type="ECO:0000256" key="3">
    <source>
        <dbReference type="ARBA" id="ARBA00023002"/>
    </source>
</evidence>
<dbReference type="Gene3D" id="1.10.150.120">
    <property type="entry name" value="[2Fe-2S]-binding domain"/>
    <property type="match status" value="1"/>
</dbReference>
<dbReference type="InterPro" id="IPR002888">
    <property type="entry name" value="2Fe-2S-bd"/>
</dbReference>
<dbReference type="SUPFAM" id="SSF47741">
    <property type="entry name" value="CO dehydrogenase ISP C-domain like"/>
    <property type="match status" value="1"/>
</dbReference>
<dbReference type="PROSITE" id="PS00197">
    <property type="entry name" value="2FE2S_FER_1"/>
    <property type="match status" value="1"/>
</dbReference>
<dbReference type="InterPro" id="IPR012675">
    <property type="entry name" value="Beta-grasp_dom_sf"/>
</dbReference>